<dbReference type="EMBL" id="LWHQ01000049">
    <property type="protein sequence ID" value="OAS19595.1"/>
    <property type="molecule type" value="Genomic_DNA"/>
</dbReference>
<sequence>MSPLVFSLAKSESIQKLVSDHGMISLMLKDDSAVMDRTTALSPFAGKSDAAPLGQPDNPLHVFAGPKADGTNLRSRETSPSGIGPVRGGNKRAGVISRYFTPY</sequence>
<comment type="caution">
    <text evidence="2">The sequence shown here is derived from an EMBL/GenBank/DDBJ whole genome shotgun (WGS) entry which is preliminary data.</text>
</comment>
<accession>A0A179S5C9</accession>
<proteinExistence type="predicted"/>
<protein>
    <submittedName>
        <fullName evidence="2">Uncharacterized protein</fullName>
    </submittedName>
</protein>
<evidence type="ECO:0000256" key="1">
    <source>
        <dbReference type="SAM" id="MobiDB-lite"/>
    </source>
</evidence>
<name>A0A179S5C9_9HYPH</name>
<dbReference type="Proteomes" id="UP000078316">
    <property type="component" value="Unassembled WGS sequence"/>
</dbReference>
<gene>
    <name evidence="2" type="ORF">A5481_24600</name>
</gene>
<evidence type="ECO:0000313" key="3">
    <source>
        <dbReference type="Proteomes" id="UP000078316"/>
    </source>
</evidence>
<dbReference type="AlphaFoldDB" id="A0A179S5C9"/>
<reference evidence="2 3" key="1">
    <citation type="submission" date="2016-04" db="EMBL/GenBank/DDBJ databases">
        <authorList>
            <person name="Evans L.H."/>
            <person name="Alamgir A."/>
            <person name="Owens N."/>
            <person name="Weber N.D."/>
            <person name="Virtaneva K."/>
            <person name="Barbian K."/>
            <person name="Babar A."/>
            <person name="Rosenke K."/>
        </authorList>
    </citation>
    <scope>NUCLEOTIDE SEQUENCE [LARGE SCALE GENOMIC DNA]</scope>
    <source>
        <strain evidence="2 3">PMB02</strain>
    </source>
</reference>
<feature type="region of interest" description="Disordered" evidence="1">
    <location>
        <begin position="64"/>
        <end position="89"/>
    </location>
</feature>
<evidence type="ECO:0000313" key="2">
    <source>
        <dbReference type="EMBL" id="OAS19595.1"/>
    </source>
</evidence>
<organism evidence="2 3">
    <name type="scientific">Methylobacterium platani</name>
    <dbReference type="NCBI Taxonomy" id="427683"/>
    <lineage>
        <taxon>Bacteria</taxon>
        <taxon>Pseudomonadati</taxon>
        <taxon>Pseudomonadota</taxon>
        <taxon>Alphaproteobacteria</taxon>
        <taxon>Hyphomicrobiales</taxon>
        <taxon>Methylobacteriaceae</taxon>
        <taxon>Methylobacterium</taxon>
    </lineage>
</organism>